<keyword evidence="1" id="KW-0812">Transmembrane</keyword>
<dbReference type="EMBL" id="JAGVSJ010000040">
    <property type="protein sequence ID" value="MBX8632611.1"/>
    <property type="molecule type" value="Genomic_DNA"/>
</dbReference>
<evidence type="ECO:0000256" key="1">
    <source>
        <dbReference type="SAM" id="Phobius"/>
    </source>
</evidence>
<sequence length="71" mass="7306">SPGTTYYFSIRAVNSAGAGQQSNVQSVSTAASSAQQFADYAPGISLIIIAIAAIAALAVGVYVTRDRKKKL</sequence>
<keyword evidence="1" id="KW-1133">Transmembrane helix</keyword>
<feature type="domain" description="Fibronectin type-III" evidence="2">
    <location>
        <begin position="1"/>
        <end position="32"/>
    </location>
</feature>
<dbReference type="Proteomes" id="UP000716004">
    <property type="component" value="Unassembled WGS sequence"/>
</dbReference>
<dbReference type="SUPFAM" id="SSF49265">
    <property type="entry name" value="Fibronectin type III"/>
    <property type="match status" value="1"/>
</dbReference>
<evidence type="ECO:0000313" key="4">
    <source>
        <dbReference type="Proteomes" id="UP000716004"/>
    </source>
</evidence>
<dbReference type="InterPro" id="IPR013783">
    <property type="entry name" value="Ig-like_fold"/>
</dbReference>
<dbReference type="AlphaFoldDB" id="A0A8J8CCU6"/>
<evidence type="ECO:0000259" key="2">
    <source>
        <dbReference type="PROSITE" id="PS50853"/>
    </source>
</evidence>
<gene>
    <name evidence="3" type="ORF">J9259_08900</name>
</gene>
<comment type="caution">
    <text evidence="3">The sequence shown here is derived from an EMBL/GenBank/DDBJ whole genome shotgun (WGS) entry which is preliminary data.</text>
</comment>
<organism evidence="3 4">
    <name type="scientific">Candidatus Sysuiplasma superficiale</name>
    <dbReference type="NCBI Taxonomy" id="2823368"/>
    <lineage>
        <taxon>Archaea</taxon>
        <taxon>Methanobacteriati</taxon>
        <taxon>Thermoplasmatota</taxon>
        <taxon>Thermoplasmata</taxon>
        <taxon>Candidatus Sysuiplasmatales</taxon>
        <taxon>Candidatus Sysuiplasmataceae</taxon>
        <taxon>Candidatus Sysuiplasma</taxon>
    </lineage>
</organism>
<feature type="transmembrane region" description="Helical" evidence="1">
    <location>
        <begin position="40"/>
        <end position="63"/>
    </location>
</feature>
<dbReference type="Gene3D" id="2.60.40.10">
    <property type="entry name" value="Immunoglobulins"/>
    <property type="match status" value="1"/>
</dbReference>
<dbReference type="InterPro" id="IPR036116">
    <property type="entry name" value="FN3_sf"/>
</dbReference>
<dbReference type="CDD" id="cd00063">
    <property type="entry name" value="FN3"/>
    <property type="match status" value="1"/>
</dbReference>
<evidence type="ECO:0000313" key="3">
    <source>
        <dbReference type="EMBL" id="MBX8632611.1"/>
    </source>
</evidence>
<dbReference type="InterPro" id="IPR003961">
    <property type="entry name" value="FN3_dom"/>
</dbReference>
<name>A0A8J8CCU6_9ARCH</name>
<reference evidence="3" key="1">
    <citation type="submission" date="2021-04" db="EMBL/GenBank/DDBJ databases">
        <title>Genomic insights into ecological role and evolution of a novel Thermoplasmata order Candidatus Sysuiplasmatales.</title>
        <authorList>
            <person name="Yuan Y."/>
        </authorList>
    </citation>
    <scope>NUCLEOTIDE SEQUENCE</scope>
    <source>
        <strain evidence="3">YP2-bin.285</strain>
    </source>
</reference>
<dbReference type="PROSITE" id="PS50853">
    <property type="entry name" value="FN3"/>
    <property type="match status" value="1"/>
</dbReference>
<feature type="non-terminal residue" evidence="3">
    <location>
        <position position="1"/>
    </location>
</feature>
<keyword evidence="1" id="KW-0472">Membrane</keyword>
<protein>
    <submittedName>
        <fullName evidence="3">Fibronectin type III domain-containing protein</fullName>
    </submittedName>
</protein>
<proteinExistence type="predicted"/>
<accession>A0A8J8CCU6</accession>